<dbReference type="PRINTS" id="PR00080">
    <property type="entry name" value="SDRFAMILY"/>
</dbReference>
<evidence type="ECO:0000313" key="2">
    <source>
        <dbReference type="EMBL" id="SVC70522.1"/>
    </source>
</evidence>
<dbReference type="InterPro" id="IPR050259">
    <property type="entry name" value="SDR"/>
</dbReference>
<dbReference type="AlphaFoldDB" id="A0A382PF02"/>
<dbReference type="InterPro" id="IPR036291">
    <property type="entry name" value="NAD(P)-bd_dom_sf"/>
</dbReference>
<organism evidence="2">
    <name type="scientific">marine metagenome</name>
    <dbReference type="NCBI Taxonomy" id="408172"/>
    <lineage>
        <taxon>unclassified sequences</taxon>
        <taxon>metagenomes</taxon>
        <taxon>ecological metagenomes</taxon>
    </lineage>
</organism>
<dbReference type="InterPro" id="IPR002347">
    <property type="entry name" value="SDR_fam"/>
</dbReference>
<dbReference type="EMBL" id="UINC01106098">
    <property type="protein sequence ID" value="SVC70522.1"/>
    <property type="molecule type" value="Genomic_DNA"/>
</dbReference>
<dbReference type="PRINTS" id="PR00081">
    <property type="entry name" value="GDHRDH"/>
</dbReference>
<accession>A0A382PF02</accession>
<name>A0A382PF02_9ZZZZ</name>
<reference evidence="2" key="1">
    <citation type="submission" date="2018-05" db="EMBL/GenBank/DDBJ databases">
        <authorList>
            <person name="Lanie J.A."/>
            <person name="Ng W.-L."/>
            <person name="Kazmierczak K.M."/>
            <person name="Andrzejewski T.M."/>
            <person name="Davidsen T.M."/>
            <person name="Wayne K.J."/>
            <person name="Tettelin H."/>
            <person name="Glass J.I."/>
            <person name="Rusch D."/>
            <person name="Podicherti R."/>
            <person name="Tsui H.-C.T."/>
            <person name="Winkler M.E."/>
        </authorList>
    </citation>
    <scope>NUCLEOTIDE SEQUENCE</scope>
</reference>
<sequence length="268" mass="28277">MQNTIKWVINMDLGLTGKIALVTGGSRGLGRESALSLAREGASVAICGRTKNVLEATVKEIEETGSTCVGIVADVSDTGKIGDLHTAVAEALGPIDILVNNAGGTRSRDDINGTPLEDFKGTFDLNVFGAFELMQHVIPPMRSNGWGRIINIASIWGREYGGNISYMSAKAALIAVSKHSAISLAKDGILVNSIAPGSIEHPGGSWERFQNDNSPQVVENFIKENLPLGRFGWPEPLGDLVAYLASDRSGLITGSCIVIDGGQSVSMI</sequence>
<protein>
    <recommendedName>
        <fullName evidence="3">Short-chain dehydrogenase</fullName>
    </recommendedName>
</protein>
<evidence type="ECO:0008006" key="3">
    <source>
        <dbReference type="Google" id="ProtNLM"/>
    </source>
</evidence>
<gene>
    <name evidence="2" type="ORF">METZ01_LOCUS323376</name>
</gene>
<comment type="similarity">
    <text evidence="1">Belongs to the short-chain dehydrogenases/reductases (SDR) family.</text>
</comment>
<dbReference type="FunFam" id="3.40.50.720:FF:000084">
    <property type="entry name" value="Short-chain dehydrogenase reductase"/>
    <property type="match status" value="1"/>
</dbReference>
<dbReference type="PANTHER" id="PTHR42879">
    <property type="entry name" value="3-OXOACYL-(ACYL-CARRIER-PROTEIN) REDUCTASE"/>
    <property type="match status" value="1"/>
</dbReference>
<dbReference type="Pfam" id="PF13561">
    <property type="entry name" value="adh_short_C2"/>
    <property type="match status" value="1"/>
</dbReference>
<proteinExistence type="inferred from homology"/>
<evidence type="ECO:0000256" key="1">
    <source>
        <dbReference type="ARBA" id="ARBA00006484"/>
    </source>
</evidence>
<dbReference type="SUPFAM" id="SSF51735">
    <property type="entry name" value="NAD(P)-binding Rossmann-fold domains"/>
    <property type="match status" value="1"/>
</dbReference>
<dbReference type="Gene3D" id="3.40.50.720">
    <property type="entry name" value="NAD(P)-binding Rossmann-like Domain"/>
    <property type="match status" value="1"/>
</dbReference>